<comment type="caution">
    <text evidence="2">The sequence shown here is derived from an EMBL/GenBank/DDBJ whole genome shotgun (WGS) entry which is preliminary data.</text>
</comment>
<dbReference type="InterPro" id="IPR013783">
    <property type="entry name" value="Ig-like_fold"/>
</dbReference>
<dbReference type="InterPro" id="IPR036415">
    <property type="entry name" value="Lamin_tail_dom_sf"/>
</dbReference>
<dbReference type="PROSITE" id="PS51841">
    <property type="entry name" value="LTD"/>
    <property type="match status" value="1"/>
</dbReference>
<dbReference type="Pfam" id="PF16403">
    <property type="entry name" value="Bact_surface_Ig-like"/>
    <property type="match status" value="1"/>
</dbReference>
<reference evidence="2 3" key="1">
    <citation type="journal article" date="2016" name="Nat. Commun.">
        <title>Thousands of microbial genomes shed light on interconnected biogeochemical processes in an aquifer system.</title>
        <authorList>
            <person name="Anantharaman K."/>
            <person name="Brown C.T."/>
            <person name="Hug L.A."/>
            <person name="Sharon I."/>
            <person name="Castelle C.J."/>
            <person name="Probst A.J."/>
            <person name="Thomas B.C."/>
            <person name="Singh A."/>
            <person name="Wilkins M.J."/>
            <person name="Karaoz U."/>
            <person name="Brodie E.L."/>
            <person name="Williams K.H."/>
            <person name="Hubbard S.S."/>
            <person name="Banfield J.F."/>
        </authorList>
    </citation>
    <scope>NUCLEOTIDE SEQUENCE [LARGE SCALE GENOMIC DNA]</scope>
</reference>
<evidence type="ECO:0000313" key="2">
    <source>
        <dbReference type="EMBL" id="OGD66702.1"/>
    </source>
</evidence>
<protein>
    <recommendedName>
        <fullName evidence="1">LTD domain-containing protein</fullName>
    </recommendedName>
</protein>
<feature type="domain" description="LTD" evidence="1">
    <location>
        <begin position="413"/>
        <end position="522"/>
    </location>
</feature>
<dbReference type="InterPro" id="IPR001322">
    <property type="entry name" value="Lamin_tail_dom"/>
</dbReference>
<accession>A0A1F5EGZ2</accession>
<dbReference type="AlphaFoldDB" id="A0A1F5EGZ2"/>
<dbReference type="EMBL" id="MFAE01000015">
    <property type="protein sequence ID" value="OGD66702.1"/>
    <property type="molecule type" value="Genomic_DNA"/>
</dbReference>
<dbReference type="Gene3D" id="2.60.40.10">
    <property type="entry name" value="Immunoglobulins"/>
    <property type="match status" value="1"/>
</dbReference>
<gene>
    <name evidence="2" type="ORF">A2442_00245</name>
</gene>
<evidence type="ECO:0000313" key="3">
    <source>
        <dbReference type="Proteomes" id="UP000179003"/>
    </source>
</evidence>
<dbReference type="Proteomes" id="UP000179003">
    <property type="component" value="Unassembled WGS sequence"/>
</dbReference>
<sequence length="949" mass="104476">MKKNTYKIIEKRIADYLIEQVVFGFSYVVRISKSDSLLLFLDNFSKKTITLLLIIGLGFSQLGLFKIEQTYAYYSDVGKSIGNEFSAGYIDIELGGTEFYSTTTAISLTPGDIVKKEITVFPDESNPFKYTASTTNITGDLDFCNALNLRAEVEGVEIYQGFLSNFLSNATTTLDLWGFDLGMGTSNFQNSICNFDFEFKGSQTRHDLQLGVGYSDTEKEENSVASWGLRINKVYYDVGRKIEEKEKPEQNQCGALSQGYWRNNEGCSQGTGSSDWASEINILSSTFSGVFATSSGADMCVVFHIPSCPSGNTVASKLCKAKNKVLADEANVVSGKLDLNAILSGSDDGDSSFDNLGLSSLSTIQEAFIILEQGLANDSATRDELVDIGYVAERIYSFYEDENPDTPYCIYEEDLTIIEEVEGENEWVEIYNQTNVSLDISGWEICDNNSCDIIPTSDLIPAMGYGVITATSTTWDYWYVPDGVIKIILDGNEIGNGLNNNGDALYLKRPDGVIVDEMSWQGNTDVWNPGAMDVAEGNVLARVPNGYDTNQPSNWVELVPPEVDFIYPDENGSYTWYWTQSYELQWTATNQNGDDNDLIIDLYYIRDDNDDNKISEGDSRHGIVKGTENDGSYFWTLPSGFAGYIWLEVVATGPENPMLNAKTVSGDIWDPMPLLVLPYQTEDFDLASIDIEAPDVTVVGNNPAYVEIGANYSDLGATVVDNVNDNLGVIAEGEVDVNTEGIYEVIYKATDQMGNVGTASRFVVVGKPEIIKEADSLQPTVDSYEEEIIQTSVEELIASPIVVTGGIHASVEIIEEDPVFCSPSSEEEIDTITQEIIEGAEEGISESETATPKTEDLTFETPSFNEESLATTTPGIIEEDMSMAPLEIVLDLATSTLEEVPEVTTTSTSEIEVVAPDVIIEEVFLSVEEETEIIKKEEESEEIIESEII</sequence>
<dbReference type="InterPro" id="IPR032179">
    <property type="entry name" value="Cry22Aa_Ig-like"/>
</dbReference>
<dbReference type="Pfam" id="PF00932">
    <property type="entry name" value="LTD"/>
    <property type="match status" value="1"/>
</dbReference>
<proteinExistence type="predicted"/>
<evidence type="ECO:0000259" key="1">
    <source>
        <dbReference type="PROSITE" id="PS51841"/>
    </source>
</evidence>
<dbReference type="SUPFAM" id="SSF74853">
    <property type="entry name" value="Lamin A/C globular tail domain"/>
    <property type="match status" value="1"/>
</dbReference>
<dbReference type="STRING" id="1797582.A2442_00245"/>
<name>A0A1F5EGZ2_9BACT</name>
<organism evidence="2 3">
    <name type="scientific">Candidatus Campbellbacteria bacterium RIFOXYC2_FULL_35_25</name>
    <dbReference type="NCBI Taxonomy" id="1797582"/>
    <lineage>
        <taxon>Bacteria</taxon>
        <taxon>Candidatus Campbelliibacteriota</taxon>
    </lineage>
</organism>